<evidence type="ECO:0000256" key="1">
    <source>
        <dbReference type="SAM" id="Coils"/>
    </source>
</evidence>
<feature type="coiled-coil region" evidence="1">
    <location>
        <begin position="10"/>
        <end position="104"/>
    </location>
</feature>
<organism evidence="2 3">
    <name type="scientific">Agrobacterium pusense</name>
    <dbReference type="NCBI Taxonomy" id="648995"/>
    <lineage>
        <taxon>Bacteria</taxon>
        <taxon>Pseudomonadati</taxon>
        <taxon>Pseudomonadota</taxon>
        <taxon>Alphaproteobacteria</taxon>
        <taxon>Hyphomicrobiales</taxon>
        <taxon>Rhizobiaceae</taxon>
        <taxon>Rhizobium/Agrobacterium group</taxon>
        <taxon>Agrobacterium</taxon>
    </lineage>
</organism>
<evidence type="ECO:0000313" key="2">
    <source>
        <dbReference type="EMBL" id="NRF22989.1"/>
    </source>
</evidence>
<accession>A0AA44J1Y9</accession>
<dbReference type="RefSeq" id="WP_172874237.1">
    <property type="nucleotide sequence ID" value="NZ_JABRWL010000006.1"/>
</dbReference>
<dbReference type="AlphaFoldDB" id="A0AA44J1Y9"/>
<keyword evidence="3" id="KW-1185">Reference proteome</keyword>
<comment type="caution">
    <text evidence="2">The sequence shown here is derived from an EMBL/GenBank/DDBJ whole genome shotgun (WGS) entry which is preliminary data.</text>
</comment>
<gene>
    <name evidence="2" type="ORF">FOB26_28450</name>
</gene>
<reference evidence="2" key="1">
    <citation type="submission" date="2019-07" db="EMBL/GenBank/DDBJ databases">
        <title>FDA dAtabase for Regulatory Grade micrObial Sequences (FDA-ARGOS): Supporting development and validation of Infectious Disease Dx tests.</title>
        <authorList>
            <person name="Bachman M."/>
            <person name="Young C."/>
            <person name="Tallon L."/>
            <person name="Sadzewicz L."/>
            <person name="Vavikolanu K."/>
            <person name="Mehta A."/>
            <person name="Aluvathingal J."/>
            <person name="Nadendla S."/>
            <person name="Nandy P."/>
            <person name="Geyer C."/>
            <person name="Yan Y."/>
            <person name="Sichtig H."/>
        </authorList>
    </citation>
    <scope>NUCLEOTIDE SEQUENCE</scope>
    <source>
        <strain evidence="2">FDAARGOS_618</strain>
    </source>
</reference>
<protein>
    <submittedName>
        <fullName evidence="2">Uncharacterized protein</fullName>
    </submittedName>
</protein>
<name>A0AA44J1Y9_9HYPH</name>
<dbReference type="Proteomes" id="UP001155820">
    <property type="component" value="Unassembled WGS sequence"/>
</dbReference>
<evidence type="ECO:0000313" key="3">
    <source>
        <dbReference type="Proteomes" id="UP001155820"/>
    </source>
</evidence>
<proteinExistence type="predicted"/>
<keyword evidence="1" id="KW-0175">Coiled coil</keyword>
<dbReference type="EMBL" id="JABRWM010000006">
    <property type="protein sequence ID" value="NRF22989.1"/>
    <property type="molecule type" value="Genomic_DNA"/>
</dbReference>
<sequence>MSQKVPLVSSDDLKAQKRVAEERLDVLRHEQVAALEEGREFEHNGEILLTSERIDALKKAVERAEKREDDARERRIRELERKRLEQIRSKAVSLVEKRNEALQDAEGAMSQTIEAIQRYLKANDDLAGMMQHAKPIFARHGVGDQEYSEFGVGNVQQRLSLYLSLAFDSLDLQQNHLGQVTWHSNPGVRGSWNENETKAISGLFNGVFLRGIDHVLKELPELADEKA</sequence>